<feature type="compositionally biased region" description="Basic and acidic residues" evidence="2">
    <location>
        <begin position="172"/>
        <end position="184"/>
    </location>
</feature>
<name>A0AAE0MAY5_9PEZI</name>
<dbReference type="Proteomes" id="UP001283341">
    <property type="component" value="Unassembled WGS sequence"/>
</dbReference>
<dbReference type="InterPro" id="IPR024771">
    <property type="entry name" value="SUZ"/>
</dbReference>
<dbReference type="Pfam" id="PF12752">
    <property type="entry name" value="SUZ"/>
    <property type="match status" value="1"/>
</dbReference>
<dbReference type="PROSITE" id="PS51061">
    <property type="entry name" value="R3H"/>
    <property type="match status" value="1"/>
</dbReference>
<dbReference type="AlphaFoldDB" id="A0AAE0MAY5"/>
<feature type="domain" description="R3H" evidence="3">
    <location>
        <begin position="296"/>
        <end position="359"/>
    </location>
</feature>
<feature type="compositionally biased region" description="Polar residues" evidence="2">
    <location>
        <begin position="122"/>
        <end position="152"/>
    </location>
</feature>
<organism evidence="5 6">
    <name type="scientific">Apodospora peruviana</name>
    <dbReference type="NCBI Taxonomy" id="516989"/>
    <lineage>
        <taxon>Eukaryota</taxon>
        <taxon>Fungi</taxon>
        <taxon>Dikarya</taxon>
        <taxon>Ascomycota</taxon>
        <taxon>Pezizomycotina</taxon>
        <taxon>Sordariomycetes</taxon>
        <taxon>Sordariomycetidae</taxon>
        <taxon>Sordariales</taxon>
        <taxon>Lasiosphaeriaceae</taxon>
        <taxon>Apodospora</taxon>
    </lineage>
</organism>
<evidence type="ECO:0000256" key="2">
    <source>
        <dbReference type="SAM" id="MobiDB-lite"/>
    </source>
</evidence>
<sequence>MAALPTMANDMRKLSFAKVAAASAKNPGSITAIARSPATVPVPAQTSPVIPRERAEQNLIAASAMLAAAVPAGTSAGPVNGSLMTAEHASPGVQASENKIVEGLNGLKLETQTPNLIVNGSLSSATERSSKAGNSQTPSDDNSQRADSSSDLGTKPPSLDGKSITSGTTFALDEKESLRPDDSASVKAAAEDDDSFSIRGSYIASSRVGSEVAARIHRIQIGDMPPRAITTHVLPGTHSHGVATPLSGASEKQPGVEVKIPLVTGTAAPDSLAVNDGLSKNPDEKLLEAMSSVKDRLFLLRLEQQVIEFVQDSKEPFMDLPPSNSFCRMLTHKLADYYHMTHSFEAVAGAVRIYRTPFCRIPPSLSSIAAAGASNSSSPAPAILPRKIMRRGEEGEFGNASASPSKATSEAGSDKEKGAPAKEKLTREEREEAYNRARQRIFGNSEKTEASTPDGEDSNGMSRASSVSAKDRANLNGKRKTTKQRRDDSESFESRSQYVAWCGPQQPTWAQAAPQYFPANSSPFNGQFHQTYSNAIQPGYAPNQSFPQMVPGNPFPPYNGAATYPPPPVPQVAPPLPVPPPQQQPQQQQRYQTPNPPPLAAPYGSPVAQPAWTQPSIPQGPYPPRTGSASSTGIPYAYGQLPANINPQDPKSQHPIPGSYNRQAFNPKTQSFVPGNGMVTMQPPAPPYGTSSPHHGSPQFNPSHMNYTGYQQPPLQPLPPQSSGYGPGQAVSYGMTRQGSNNSMAQYHPMPQQSLHAPQHMPHNPPVIHTHIPSINKAVVGPPGASVQQQTFSHLPNYGNPATLPQKPST</sequence>
<dbReference type="Pfam" id="PF01424">
    <property type="entry name" value="R3H"/>
    <property type="match status" value="1"/>
</dbReference>
<dbReference type="InterPro" id="IPR001374">
    <property type="entry name" value="R3H_dom"/>
</dbReference>
<dbReference type="GO" id="GO:0003676">
    <property type="term" value="F:nucleic acid binding"/>
    <property type="evidence" value="ECO:0007669"/>
    <property type="project" value="UniProtKB-UniRule"/>
</dbReference>
<accession>A0AAE0MAY5</accession>
<gene>
    <name evidence="5" type="ORF">B0H66DRAFT_124862</name>
</gene>
<feature type="compositionally biased region" description="Polar residues" evidence="2">
    <location>
        <begin position="535"/>
        <end position="547"/>
    </location>
</feature>
<evidence type="ECO:0008006" key="7">
    <source>
        <dbReference type="Google" id="ProtNLM"/>
    </source>
</evidence>
<feature type="compositionally biased region" description="Polar residues" evidence="2">
    <location>
        <begin position="400"/>
        <end position="411"/>
    </location>
</feature>
<dbReference type="CDD" id="cd02642">
    <property type="entry name" value="R3H_encore_like"/>
    <property type="match status" value="1"/>
</dbReference>
<reference evidence="5" key="1">
    <citation type="journal article" date="2023" name="Mol. Phylogenet. Evol.">
        <title>Genome-scale phylogeny and comparative genomics of the fungal order Sordariales.</title>
        <authorList>
            <person name="Hensen N."/>
            <person name="Bonometti L."/>
            <person name="Westerberg I."/>
            <person name="Brannstrom I.O."/>
            <person name="Guillou S."/>
            <person name="Cros-Aarteil S."/>
            <person name="Calhoun S."/>
            <person name="Haridas S."/>
            <person name="Kuo A."/>
            <person name="Mondo S."/>
            <person name="Pangilinan J."/>
            <person name="Riley R."/>
            <person name="LaButti K."/>
            <person name="Andreopoulos B."/>
            <person name="Lipzen A."/>
            <person name="Chen C."/>
            <person name="Yan M."/>
            <person name="Daum C."/>
            <person name="Ng V."/>
            <person name="Clum A."/>
            <person name="Steindorff A."/>
            <person name="Ohm R.A."/>
            <person name="Martin F."/>
            <person name="Silar P."/>
            <person name="Natvig D.O."/>
            <person name="Lalanne C."/>
            <person name="Gautier V."/>
            <person name="Ament-Velasquez S.L."/>
            <person name="Kruys A."/>
            <person name="Hutchinson M.I."/>
            <person name="Powell A.J."/>
            <person name="Barry K."/>
            <person name="Miller A.N."/>
            <person name="Grigoriev I.V."/>
            <person name="Debuchy R."/>
            <person name="Gladieux P."/>
            <person name="Hiltunen Thoren M."/>
            <person name="Johannesson H."/>
        </authorList>
    </citation>
    <scope>NUCLEOTIDE SEQUENCE</scope>
    <source>
        <strain evidence="5">CBS 118394</strain>
    </source>
</reference>
<dbReference type="Gene3D" id="3.30.1370.50">
    <property type="entry name" value="R3H-like domain"/>
    <property type="match status" value="1"/>
</dbReference>
<evidence type="ECO:0000259" key="3">
    <source>
        <dbReference type="PROSITE" id="PS51061"/>
    </source>
</evidence>
<dbReference type="PANTHER" id="PTHR15672">
    <property type="entry name" value="CAMP-REGULATED PHOSPHOPROTEIN 21 RELATED R3H DOMAIN CONTAINING PROTEIN"/>
    <property type="match status" value="1"/>
</dbReference>
<feature type="region of interest" description="Disordered" evidence="2">
    <location>
        <begin position="395"/>
        <end position="498"/>
    </location>
</feature>
<comment type="caution">
    <text evidence="5">The sequence shown here is derived from an EMBL/GenBank/DDBJ whole genome shotgun (WGS) entry which is preliminary data.</text>
</comment>
<feature type="compositionally biased region" description="Basic and acidic residues" evidence="2">
    <location>
        <begin position="484"/>
        <end position="493"/>
    </location>
</feature>
<dbReference type="EMBL" id="JAUEDM010000002">
    <property type="protein sequence ID" value="KAK3325460.1"/>
    <property type="molecule type" value="Genomic_DNA"/>
</dbReference>
<dbReference type="InterPro" id="IPR051937">
    <property type="entry name" value="R3H_domain_containing"/>
</dbReference>
<feature type="compositionally biased region" description="Polar residues" evidence="2">
    <location>
        <begin position="459"/>
        <end position="468"/>
    </location>
</feature>
<feature type="compositionally biased region" description="Polar residues" evidence="2">
    <location>
        <begin position="689"/>
        <end position="707"/>
    </location>
</feature>
<protein>
    <recommendedName>
        <fullName evidence="7">R3H domain-containing protein</fullName>
    </recommendedName>
</protein>
<keyword evidence="6" id="KW-1185">Reference proteome</keyword>
<evidence type="ECO:0000256" key="1">
    <source>
        <dbReference type="ARBA" id="ARBA00022553"/>
    </source>
</evidence>
<feature type="compositionally biased region" description="Low complexity" evidence="2">
    <location>
        <begin position="584"/>
        <end position="593"/>
    </location>
</feature>
<feature type="region of interest" description="Disordered" evidence="2">
    <location>
        <begin position="535"/>
        <end position="657"/>
    </location>
</feature>
<feature type="region of interest" description="Disordered" evidence="2">
    <location>
        <begin position="686"/>
        <end position="707"/>
    </location>
</feature>
<dbReference type="SUPFAM" id="SSF82708">
    <property type="entry name" value="R3H domain"/>
    <property type="match status" value="1"/>
</dbReference>
<evidence type="ECO:0000313" key="6">
    <source>
        <dbReference type="Proteomes" id="UP001283341"/>
    </source>
</evidence>
<evidence type="ECO:0000259" key="4">
    <source>
        <dbReference type="PROSITE" id="PS51673"/>
    </source>
</evidence>
<dbReference type="GO" id="GO:0006012">
    <property type="term" value="P:galactose metabolic process"/>
    <property type="evidence" value="ECO:0007669"/>
    <property type="project" value="TreeGrafter"/>
</dbReference>
<evidence type="ECO:0000313" key="5">
    <source>
        <dbReference type="EMBL" id="KAK3325460.1"/>
    </source>
</evidence>
<feature type="region of interest" description="Disordered" evidence="2">
    <location>
        <begin position="782"/>
        <end position="810"/>
    </location>
</feature>
<dbReference type="PROSITE" id="PS51673">
    <property type="entry name" value="SUZ"/>
    <property type="match status" value="1"/>
</dbReference>
<dbReference type="PANTHER" id="PTHR15672:SF8">
    <property type="entry name" value="PROTEIN ENCORE"/>
    <property type="match status" value="1"/>
</dbReference>
<dbReference type="InterPro" id="IPR036867">
    <property type="entry name" value="R3H_dom_sf"/>
</dbReference>
<keyword evidence="1" id="KW-0597">Phosphoprotein</keyword>
<feature type="domain" description="SUZ" evidence="4">
    <location>
        <begin position="360"/>
        <end position="446"/>
    </location>
</feature>
<reference evidence="5" key="2">
    <citation type="submission" date="2023-06" db="EMBL/GenBank/DDBJ databases">
        <authorList>
            <consortium name="Lawrence Berkeley National Laboratory"/>
            <person name="Haridas S."/>
            <person name="Hensen N."/>
            <person name="Bonometti L."/>
            <person name="Westerberg I."/>
            <person name="Brannstrom I.O."/>
            <person name="Guillou S."/>
            <person name="Cros-Aarteil S."/>
            <person name="Calhoun S."/>
            <person name="Kuo A."/>
            <person name="Mondo S."/>
            <person name="Pangilinan J."/>
            <person name="Riley R."/>
            <person name="Labutti K."/>
            <person name="Andreopoulos B."/>
            <person name="Lipzen A."/>
            <person name="Chen C."/>
            <person name="Yanf M."/>
            <person name="Daum C."/>
            <person name="Ng V."/>
            <person name="Clum A."/>
            <person name="Steindorff A."/>
            <person name="Ohm R."/>
            <person name="Martin F."/>
            <person name="Silar P."/>
            <person name="Natvig D."/>
            <person name="Lalanne C."/>
            <person name="Gautier V."/>
            <person name="Ament-Velasquez S.L."/>
            <person name="Kruys A."/>
            <person name="Hutchinson M.I."/>
            <person name="Powell A.J."/>
            <person name="Barry K."/>
            <person name="Miller A.N."/>
            <person name="Grigoriev I.V."/>
            <person name="Debuchy R."/>
            <person name="Gladieux P."/>
            <person name="Thoren M.H."/>
            <person name="Johannesson H."/>
        </authorList>
    </citation>
    <scope>NUCLEOTIDE SEQUENCE</scope>
    <source>
        <strain evidence="5">CBS 118394</strain>
    </source>
</reference>
<feature type="compositionally biased region" description="Pro residues" evidence="2">
    <location>
        <begin position="564"/>
        <end position="583"/>
    </location>
</feature>
<feature type="region of interest" description="Disordered" evidence="2">
    <location>
        <begin position="122"/>
        <end position="191"/>
    </location>
</feature>
<feature type="compositionally biased region" description="Basic and acidic residues" evidence="2">
    <location>
        <begin position="412"/>
        <end position="435"/>
    </location>
</feature>
<proteinExistence type="predicted"/>